<accession>A0AAV6GEY6</accession>
<sequence length="218" mass="23385">MSPETSGSKKVTDASPVPKKKTYQCIKCQMTFETEREIQIHVANHMIVSHPISAWAGLRLSLPQDWTLGVFFPKRAPVLCWLFSVFSLEHDPESGVPVVSGYSRMSSTAGLALVSGVLQKRFPCLAGLGCPGPCAPWQLIVKTEIWCSAARAALEVPGAARILCGVSGAARPAGRHTAQSTESVCCLSLVYITSSSPGVCGIFHIYSFLFLSPTLSSK</sequence>
<proteinExistence type="predicted"/>
<organism evidence="2 3">
    <name type="scientific">Alosa alosa</name>
    <name type="common">allis shad</name>
    <dbReference type="NCBI Taxonomy" id="278164"/>
    <lineage>
        <taxon>Eukaryota</taxon>
        <taxon>Metazoa</taxon>
        <taxon>Chordata</taxon>
        <taxon>Craniata</taxon>
        <taxon>Vertebrata</taxon>
        <taxon>Euteleostomi</taxon>
        <taxon>Actinopterygii</taxon>
        <taxon>Neopterygii</taxon>
        <taxon>Teleostei</taxon>
        <taxon>Clupei</taxon>
        <taxon>Clupeiformes</taxon>
        <taxon>Clupeoidei</taxon>
        <taxon>Clupeidae</taxon>
        <taxon>Alosa</taxon>
    </lineage>
</organism>
<feature type="domain" description="C2H2-type" evidence="1">
    <location>
        <begin position="25"/>
        <end position="45"/>
    </location>
</feature>
<dbReference type="AlphaFoldDB" id="A0AAV6GEY6"/>
<name>A0AAV6GEY6_9TELE</name>
<evidence type="ECO:0000259" key="1">
    <source>
        <dbReference type="PROSITE" id="PS00028"/>
    </source>
</evidence>
<gene>
    <name evidence="2" type="ORF">AALO_G00153620</name>
</gene>
<dbReference type="InterPro" id="IPR013087">
    <property type="entry name" value="Znf_C2H2_type"/>
</dbReference>
<evidence type="ECO:0000313" key="3">
    <source>
        <dbReference type="Proteomes" id="UP000823561"/>
    </source>
</evidence>
<dbReference type="Proteomes" id="UP000823561">
    <property type="component" value="Chromosome 11"/>
</dbReference>
<dbReference type="EMBL" id="JADWDJ010000011">
    <property type="protein sequence ID" value="KAG5273628.1"/>
    <property type="molecule type" value="Genomic_DNA"/>
</dbReference>
<comment type="caution">
    <text evidence="2">The sequence shown here is derived from an EMBL/GenBank/DDBJ whole genome shotgun (WGS) entry which is preliminary data.</text>
</comment>
<evidence type="ECO:0000313" key="2">
    <source>
        <dbReference type="EMBL" id="KAG5273628.1"/>
    </source>
</evidence>
<protein>
    <recommendedName>
        <fullName evidence="1">C2H2-type domain-containing protein</fullName>
    </recommendedName>
</protein>
<keyword evidence="3" id="KW-1185">Reference proteome</keyword>
<dbReference type="PROSITE" id="PS00028">
    <property type="entry name" value="ZINC_FINGER_C2H2_1"/>
    <property type="match status" value="1"/>
</dbReference>
<reference evidence="2" key="1">
    <citation type="submission" date="2020-10" db="EMBL/GenBank/DDBJ databases">
        <title>Chromosome-scale genome assembly of the Allis shad, Alosa alosa.</title>
        <authorList>
            <person name="Margot Z."/>
            <person name="Christophe K."/>
            <person name="Cabau C."/>
            <person name="Louis A."/>
            <person name="Berthelot C."/>
            <person name="Parey E."/>
            <person name="Roest Crollius H."/>
            <person name="Montfort J."/>
            <person name="Robinson-Rechavi M."/>
            <person name="Bucao C."/>
            <person name="Bouchez O."/>
            <person name="Gislard M."/>
            <person name="Lluch J."/>
            <person name="Milhes M."/>
            <person name="Lampietro C."/>
            <person name="Lopez Roques C."/>
            <person name="Donnadieu C."/>
            <person name="Braasch I."/>
            <person name="Desvignes T."/>
            <person name="Postlethwait J."/>
            <person name="Bobe J."/>
            <person name="Guiguen Y."/>
        </authorList>
    </citation>
    <scope>NUCLEOTIDE SEQUENCE</scope>
    <source>
        <strain evidence="2">M-15738</strain>
        <tissue evidence="2">Blood</tissue>
    </source>
</reference>